<proteinExistence type="predicted"/>
<protein>
    <submittedName>
        <fullName evidence="1">Uncharacterized protein</fullName>
    </submittedName>
</protein>
<dbReference type="EMBL" id="CP097899">
    <property type="protein sequence ID" value="URN92767.1"/>
    <property type="molecule type" value="Genomic_DNA"/>
</dbReference>
<dbReference type="AlphaFoldDB" id="A0A9J6Z9S7"/>
<name>A0A9J6Z9S7_9BACL</name>
<accession>A0A9J6Z9S7</accession>
<organism evidence="1 2">
    <name type="scientific">Candidatus Pristimantibacillus lignocellulolyticus</name>
    <dbReference type="NCBI Taxonomy" id="2994561"/>
    <lineage>
        <taxon>Bacteria</taxon>
        <taxon>Bacillati</taxon>
        <taxon>Bacillota</taxon>
        <taxon>Bacilli</taxon>
        <taxon>Bacillales</taxon>
        <taxon>Paenibacillaceae</taxon>
        <taxon>Candidatus Pristimantibacillus</taxon>
    </lineage>
</organism>
<reference evidence="1" key="1">
    <citation type="submission" date="2022-05" db="EMBL/GenBank/DDBJ databases">
        <title>Novel bacterial taxa in a minimal lignocellulolytic consortium and its capacity to transform plastics disclosed by genome-resolved metagenomics.</title>
        <authorList>
            <person name="Rodriguez C.A.D."/>
            <person name="Diaz-Garcia L."/>
            <person name="Herrera K."/>
            <person name="Tarazona N.A."/>
            <person name="Sproer C."/>
            <person name="Overmann J."/>
            <person name="Jimenez D.J."/>
        </authorList>
    </citation>
    <scope>NUCLEOTIDE SEQUENCE</scope>
    <source>
        <strain evidence="1">MAG5</strain>
    </source>
</reference>
<evidence type="ECO:0000313" key="1">
    <source>
        <dbReference type="EMBL" id="URN92767.1"/>
    </source>
</evidence>
<sequence>MNMTKIPQGDEVLTVELTVKELIALTGVRFNDNNSLKVSAHKKLNSALEQTMNKDSSHERAYYL</sequence>
<gene>
    <name evidence="1" type="ORF">NAG76_13015</name>
</gene>
<dbReference type="Proteomes" id="UP001056756">
    <property type="component" value="Chromosome"/>
</dbReference>
<dbReference type="KEGG" id="plig:NAG76_13015"/>
<evidence type="ECO:0000313" key="2">
    <source>
        <dbReference type="Proteomes" id="UP001056756"/>
    </source>
</evidence>